<dbReference type="Gene3D" id="1.10.287.130">
    <property type="match status" value="1"/>
</dbReference>
<evidence type="ECO:0000256" key="7">
    <source>
        <dbReference type="ARBA" id="ARBA00022692"/>
    </source>
</evidence>
<dbReference type="GO" id="GO:0005524">
    <property type="term" value="F:ATP binding"/>
    <property type="evidence" value="ECO:0007669"/>
    <property type="project" value="UniProtKB-KW"/>
</dbReference>
<evidence type="ECO:0000256" key="10">
    <source>
        <dbReference type="ARBA" id="ARBA00022840"/>
    </source>
</evidence>
<comment type="subcellular location">
    <subcellularLocation>
        <location evidence="2">Cell membrane</location>
        <topology evidence="2">Multi-pass membrane protein</topology>
    </subcellularLocation>
</comment>
<dbReference type="Proteomes" id="UP000027822">
    <property type="component" value="Unassembled WGS sequence"/>
</dbReference>
<dbReference type="Pfam" id="PF00672">
    <property type="entry name" value="HAMP"/>
    <property type="match status" value="1"/>
</dbReference>
<dbReference type="eggNOG" id="COG2205">
    <property type="taxonomic scope" value="Bacteria"/>
</dbReference>
<dbReference type="Gene3D" id="3.30.565.10">
    <property type="entry name" value="Histidine kinase-like ATPase, C-terminal domain"/>
    <property type="match status" value="1"/>
</dbReference>
<dbReference type="InterPro" id="IPR036097">
    <property type="entry name" value="HisK_dim/P_sf"/>
</dbReference>
<dbReference type="SUPFAM" id="SSF47384">
    <property type="entry name" value="Homodimeric domain of signal transducing histidine kinase"/>
    <property type="match status" value="1"/>
</dbReference>
<dbReference type="InterPro" id="IPR003660">
    <property type="entry name" value="HAMP_dom"/>
</dbReference>
<name>A0A073JUT5_9BACI</name>
<comment type="caution">
    <text evidence="20">The sequence shown here is derived from an EMBL/GenBank/DDBJ whole genome shotgun (WGS) entry which is preliminary data.</text>
</comment>
<evidence type="ECO:0000259" key="19">
    <source>
        <dbReference type="PROSITE" id="PS50885"/>
    </source>
</evidence>
<dbReference type="InterPro" id="IPR004358">
    <property type="entry name" value="Sig_transdc_His_kin-like_C"/>
</dbReference>
<evidence type="ECO:0000259" key="18">
    <source>
        <dbReference type="PROSITE" id="PS50109"/>
    </source>
</evidence>
<dbReference type="GO" id="GO:0005886">
    <property type="term" value="C:plasma membrane"/>
    <property type="evidence" value="ECO:0007669"/>
    <property type="project" value="UniProtKB-SubCell"/>
</dbReference>
<dbReference type="SUPFAM" id="SSF55874">
    <property type="entry name" value="ATPase domain of HSP90 chaperone/DNA topoisomerase II/histidine kinase"/>
    <property type="match status" value="1"/>
</dbReference>
<proteinExistence type="predicted"/>
<dbReference type="CDD" id="cd00082">
    <property type="entry name" value="HisKA"/>
    <property type="match status" value="1"/>
</dbReference>
<evidence type="ECO:0000256" key="11">
    <source>
        <dbReference type="ARBA" id="ARBA00022989"/>
    </source>
</evidence>
<keyword evidence="6" id="KW-0808">Transferase</keyword>
<feature type="transmembrane region" description="Helical" evidence="17">
    <location>
        <begin position="163"/>
        <end position="188"/>
    </location>
</feature>
<feature type="domain" description="Histidine kinase" evidence="18">
    <location>
        <begin position="245"/>
        <end position="459"/>
    </location>
</feature>
<keyword evidence="12" id="KW-0902">Two-component regulatory system</keyword>
<evidence type="ECO:0000256" key="5">
    <source>
        <dbReference type="ARBA" id="ARBA00022553"/>
    </source>
</evidence>
<evidence type="ECO:0000256" key="6">
    <source>
        <dbReference type="ARBA" id="ARBA00022679"/>
    </source>
</evidence>
<dbReference type="Gene3D" id="6.10.340.10">
    <property type="match status" value="1"/>
</dbReference>
<comment type="catalytic activity">
    <reaction evidence="1">
        <text>ATP + protein L-histidine = ADP + protein N-phospho-L-histidine.</text>
        <dbReference type="EC" id="2.7.13.3"/>
    </reaction>
</comment>
<dbReference type="InterPro" id="IPR050398">
    <property type="entry name" value="HssS/ArlS-like"/>
</dbReference>
<dbReference type="CDD" id="cd06225">
    <property type="entry name" value="HAMP"/>
    <property type="match status" value="1"/>
</dbReference>
<dbReference type="STRING" id="574376.BAMA_08110"/>
<accession>A0A073JUT5</accession>
<dbReference type="SMART" id="SM00304">
    <property type="entry name" value="HAMP"/>
    <property type="match status" value="1"/>
</dbReference>
<feature type="domain" description="HAMP" evidence="19">
    <location>
        <begin position="185"/>
        <end position="237"/>
    </location>
</feature>
<dbReference type="PRINTS" id="PR00344">
    <property type="entry name" value="BCTRLSENSOR"/>
</dbReference>
<evidence type="ECO:0000256" key="3">
    <source>
        <dbReference type="ARBA" id="ARBA00012438"/>
    </source>
</evidence>
<dbReference type="PANTHER" id="PTHR45528:SF11">
    <property type="entry name" value="HISTIDINE KINASE"/>
    <property type="match status" value="1"/>
</dbReference>
<dbReference type="FunFam" id="1.10.287.130:FF:000001">
    <property type="entry name" value="Two-component sensor histidine kinase"/>
    <property type="match status" value="1"/>
</dbReference>
<keyword evidence="7 17" id="KW-0812">Transmembrane</keyword>
<evidence type="ECO:0000256" key="16">
    <source>
        <dbReference type="ARBA" id="ARBA00040841"/>
    </source>
</evidence>
<evidence type="ECO:0000256" key="9">
    <source>
        <dbReference type="ARBA" id="ARBA00022777"/>
    </source>
</evidence>
<dbReference type="Pfam" id="PF00512">
    <property type="entry name" value="HisKA"/>
    <property type="match status" value="1"/>
</dbReference>
<keyword evidence="8" id="KW-0547">Nucleotide-binding</keyword>
<evidence type="ECO:0000313" key="21">
    <source>
        <dbReference type="Proteomes" id="UP000027822"/>
    </source>
</evidence>
<dbReference type="EMBL" id="JOTN01000019">
    <property type="protein sequence ID" value="KEK17982.1"/>
    <property type="molecule type" value="Genomic_DNA"/>
</dbReference>
<dbReference type="InterPro" id="IPR003594">
    <property type="entry name" value="HATPase_dom"/>
</dbReference>
<dbReference type="InterPro" id="IPR003661">
    <property type="entry name" value="HisK_dim/P_dom"/>
</dbReference>
<feature type="transmembrane region" description="Helical" evidence="17">
    <location>
        <begin position="6"/>
        <end position="31"/>
    </location>
</feature>
<keyword evidence="21" id="KW-1185">Reference proteome</keyword>
<dbReference type="InterPro" id="IPR036890">
    <property type="entry name" value="HATPase_C_sf"/>
</dbReference>
<evidence type="ECO:0000256" key="2">
    <source>
        <dbReference type="ARBA" id="ARBA00004651"/>
    </source>
</evidence>
<keyword evidence="4" id="KW-1003">Cell membrane</keyword>
<evidence type="ECO:0000256" key="17">
    <source>
        <dbReference type="SAM" id="Phobius"/>
    </source>
</evidence>
<keyword evidence="11 17" id="KW-1133">Transmembrane helix</keyword>
<dbReference type="PROSITE" id="PS50109">
    <property type="entry name" value="HIS_KIN"/>
    <property type="match status" value="1"/>
</dbReference>
<dbReference type="PANTHER" id="PTHR45528">
    <property type="entry name" value="SENSOR HISTIDINE KINASE CPXA"/>
    <property type="match status" value="1"/>
</dbReference>
<comment type="function">
    <text evidence="15">Member of the two-component regulatory system HssS/HssR involved in intracellular heme homeostasis and tempering of staphylococcal virulence. HssS functions as a heme sensor histidine kinase which is autophosphorylated at a histidine residue and transfers its phosphate group to an aspartate residue of HssR. HssR/HssS activates the expression of hrtAB, an efflux pump, in response to extracellular heme, hemin, hemoglobin or blood.</text>
</comment>
<dbReference type="EC" id="2.7.13.3" evidence="3"/>
<dbReference type="SMART" id="SM00388">
    <property type="entry name" value="HisKA"/>
    <property type="match status" value="1"/>
</dbReference>
<evidence type="ECO:0000256" key="8">
    <source>
        <dbReference type="ARBA" id="ARBA00022741"/>
    </source>
</evidence>
<dbReference type="PROSITE" id="PS50885">
    <property type="entry name" value="HAMP"/>
    <property type="match status" value="1"/>
</dbReference>
<keyword evidence="14 17" id="KW-0472">Membrane</keyword>
<keyword evidence="10" id="KW-0067">ATP-binding</keyword>
<protein>
    <recommendedName>
        <fullName evidence="16">Heme sensor protein HssS</fullName>
        <ecNumber evidence="3">2.7.13.3</ecNumber>
    </recommendedName>
</protein>
<evidence type="ECO:0000256" key="4">
    <source>
        <dbReference type="ARBA" id="ARBA00022475"/>
    </source>
</evidence>
<keyword evidence="13" id="KW-0843">Virulence</keyword>
<dbReference type="RefSeq" id="WP_034642155.1">
    <property type="nucleotide sequence ID" value="NZ_CBCSJC010000016.1"/>
</dbReference>
<keyword evidence="5" id="KW-0597">Phosphoprotein</keyword>
<keyword evidence="9" id="KW-0418">Kinase</keyword>
<dbReference type="InterPro" id="IPR005467">
    <property type="entry name" value="His_kinase_dom"/>
</dbReference>
<dbReference type="GO" id="GO:0000155">
    <property type="term" value="F:phosphorelay sensor kinase activity"/>
    <property type="evidence" value="ECO:0007669"/>
    <property type="project" value="InterPro"/>
</dbReference>
<dbReference type="SMART" id="SM00387">
    <property type="entry name" value="HATPase_c"/>
    <property type="match status" value="1"/>
</dbReference>
<dbReference type="OrthoDB" id="9813151at2"/>
<evidence type="ECO:0000256" key="1">
    <source>
        <dbReference type="ARBA" id="ARBA00000085"/>
    </source>
</evidence>
<evidence type="ECO:0000256" key="13">
    <source>
        <dbReference type="ARBA" id="ARBA00023026"/>
    </source>
</evidence>
<gene>
    <name evidence="20" type="ORF">BAMA_08110</name>
</gene>
<evidence type="ECO:0000256" key="14">
    <source>
        <dbReference type="ARBA" id="ARBA00023136"/>
    </source>
</evidence>
<evidence type="ECO:0000256" key="12">
    <source>
        <dbReference type="ARBA" id="ARBA00023012"/>
    </source>
</evidence>
<dbReference type="AlphaFoldDB" id="A0A073JUT5"/>
<sequence>MRSLYTRFVFISICIMLCTSILGFLLANVYYQVKLKPYNSEKILRYAQVVANMYEKQEDENKEAYLYSITNLGYEIYVVNNQKQGKQYGNAFRTINVDEKTIDTVLQGNVYNGVSKYPTRLFITGFFDNELMNSVGVPIKDGEKQYALFIRPDIGQQFGEMRIFLAILLAFIVVLSIVCIAIGARYIIRPIRILTKATQKIASGEYDIELDDRRKDEIGLLAVSFRKMTKSIQDLDQMRQEFVSNVSHEFQSPLASIQGFSKTLQSENITEQERGHYLKIIELESKRMSNLCKQLLTLASLDKEEHALQLQTFSLQQQIKDVIFMLEWQWQEKDIAIEFDIPSMSVTADKDLLYQVWTNLLTNSIKFTDSGGTIAFHVEERGDTIVTSISDNGIGMETEQLNKIFDRFYKVDEARARNVEGSGLGLSIVKKIVDLHDGEVEVESESGRGTKVSVILLKK</sequence>
<evidence type="ECO:0000313" key="20">
    <source>
        <dbReference type="EMBL" id="KEK17982.1"/>
    </source>
</evidence>
<dbReference type="FunFam" id="3.30.565.10:FF:000006">
    <property type="entry name" value="Sensor histidine kinase WalK"/>
    <property type="match status" value="1"/>
</dbReference>
<reference evidence="20 21" key="1">
    <citation type="submission" date="2014-06" db="EMBL/GenBank/DDBJ databases">
        <title>Draft genome sequence of Bacillus manliponensis JCM 15802 (MCCC 1A00708).</title>
        <authorList>
            <person name="Lai Q."/>
            <person name="Liu Y."/>
            <person name="Shao Z."/>
        </authorList>
    </citation>
    <scope>NUCLEOTIDE SEQUENCE [LARGE SCALE GENOMIC DNA]</scope>
    <source>
        <strain evidence="20 21">JCM 15802</strain>
    </source>
</reference>
<organism evidence="20 21">
    <name type="scientific">Bacillus manliponensis</name>
    <dbReference type="NCBI Taxonomy" id="574376"/>
    <lineage>
        <taxon>Bacteria</taxon>
        <taxon>Bacillati</taxon>
        <taxon>Bacillota</taxon>
        <taxon>Bacilli</taxon>
        <taxon>Bacillales</taxon>
        <taxon>Bacillaceae</taxon>
        <taxon>Bacillus</taxon>
        <taxon>Bacillus cereus group</taxon>
    </lineage>
</organism>
<evidence type="ECO:0000256" key="15">
    <source>
        <dbReference type="ARBA" id="ARBA00037219"/>
    </source>
</evidence>
<dbReference type="Pfam" id="PF02518">
    <property type="entry name" value="HATPase_c"/>
    <property type="match status" value="1"/>
</dbReference>
<dbReference type="SUPFAM" id="SSF158472">
    <property type="entry name" value="HAMP domain-like"/>
    <property type="match status" value="1"/>
</dbReference>
<dbReference type="CDD" id="cd00075">
    <property type="entry name" value="HATPase"/>
    <property type="match status" value="1"/>
</dbReference>